<dbReference type="PANTHER" id="PTHR33164">
    <property type="entry name" value="TRANSCRIPTIONAL REGULATOR, MARR FAMILY"/>
    <property type="match status" value="1"/>
</dbReference>
<evidence type="ECO:0000256" key="1">
    <source>
        <dbReference type="ARBA" id="ARBA00023015"/>
    </source>
</evidence>
<dbReference type="PROSITE" id="PS50995">
    <property type="entry name" value="HTH_MARR_2"/>
    <property type="match status" value="1"/>
</dbReference>
<dbReference type="Pfam" id="PF12802">
    <property type="entry name" value="MarR_2"/>
    <property type="match status" value="1"/>
</dbReference>
<keyword evidence="2" id="KW-0238">DNA-binding</keyword>
<organism evidence="5 6">
    <name type="scientific">Ornithinimicrobium pekingense</name>
    <dbReference type="NCBI Taxonomy" id="384677"/>
    <lineage>
        <taxon>Bacteria</taxon>
        <taxon>Bacillati</taxon>
        <taxon>Actinomycetota</taxon>
        <taxon>Actinomycetes</taxon>
        <taxon>Micrococcales</taxon>
        <taxon>Ornithinimicrobiaceae</taxon>
        <taxon>Ornithinimicrobium</taxon>
    </lineage>
</organism>
<dbReference type="InterPro" id="IPR000835">
    <property type="entry name" value="HTH_MarR-typ"/>
</dbReference>
<dbReference type="InterPro" id="IPR036388">
    <property type="entry name" value="WH-like_DNA-bd_sf"/>
</dbReference>
<evidence type="ECO:0000313" key="6">
    <source>
        <dbReference type="Proteomes" id="UP000662111"/>
    </source>
</evidence>
<dbReference type="SUPFAM" id="SSF46785">
    <property type="entry name" value="Winged helix' DNA-binding domain"/>
    <property type="match status" value="1"/>
</dbReference>
<dbReference type="Proteomes" id="UP000662111">
    <property type="component" value="Unassembled WGS sequence"/>
</dbReference>
<evidence type="ECO:0000256" key="3">
    <source>
        <dbReference type="ARBA" id="ARBA00023163"/>
    </source>
</evidence>
<keyword evidence="6" id="KW-1185">Reference proteome</keyword>
<evidence type="ECO:0000313" key="5">
    <source>
        <dbReference type="EMBL" id="GGK72200.1"/>
    </source>
</evidence>
<feature type="domain" description="HTH marR-type" evidence="4">
    <location>
        <begin position="17"/>
        <end position="148"/>
    </location>
</feature>
<dbReference type="RefSeq" id="WP_022922676.1">
    <property type="nucleotide sequence ID" value="NZ_BMLB01000004.1"/>
</dbReference>
<dbReference type="PROSITE" id="PS01117">
    <property type="entry name" value="HTH_MARR_1"/>
    <property type="match status" value="1"/>
</dbReference>
<dbReference type="PRINTS" id="PR00598">
    <property type="entry name" value="HTHMARR"/>
</dbReference>
<dbReference type="PANTHER" id="PTHR33164:SF104">
    <property type="entry name" value="TRANSCRIPTIONAL REGULATORY PROTEIN"/>
    <property type="match status" value="1"/>
</dbReference>
<dbReference type="SMART" id="SM00347">
    <property type="entry name" value="HTH_MARR"/>
    <property type="match status" value="1"/>
</dbReference>
<dbReference type="Gene3D" id="1.10.10.10">
    <property type="entry name" value="Winged helix-like DNA-binding domain superfamily/Winged helix DNA-binding domain"/>
    <property type="match status" value="1"/>
</dbReference>
<dbReference type="InterPro" id="IPR039422">
    <property type="entry name" value="MarR/SlyA-like"/>
</dbReference>
<sequence length="154" mass="16945">MSSDEGPQTRWVQDWQRSEVLDALRRLLSTSGRVGPAMARRAELTHTELSALEHVMEEPLGPTELAQRLGVTSAAASGIVDRLVARGHVERQPHPTDRRRTAVVCTAGGREELMGHLMPMFVGLAALDASLTEEERTVVLRFLTEADRAVGRLL</sequence>
<name>A0ABQ2F8H1_9MICO</name>
<evidence type="ECO:0000256" key="2">
    <source>
        <dbReference type="ARBA" id="ARBA00023125"/>
    </source>
</evidence>
<keyword evidence="1" id="KW-0805">Transcription regulation</keyword>
<dbReference type="InterPro" id="IPR036390">
    <property type="entry name" value="WH_DNA-bd_sf"/>
</dbReference>
<dbReference type="InterPro" id="IPR023187">
    <property type="entry name" value="Tscrpt_reg_MarR-type_CS"/>
</dbReference>
<reference evidence="6" key="1">
    <citation type="journal article" date="2019" name="Int. J. Syst. Evol. Microbiol.">
        <title>The Global Catalogue of Microorganisms (GCM) 10K type strain sequencing project: providing services to taxonomists for standard genome sequencing and annotation.</title>
        <authorList>
            <consortium name="The Broad Institute Genomics Platform"/>
            <consortium name="The Broad Institute Genome Sequencing Center for Infectious Disease"/>
            <person name="Wu L."/>
            <person name="Ma J."/>
        </authorList>
    </citation>
    <scope>NUCLEOTIDE SEQUENCE [LARGE SCALE GENOMIC DNA]</scope>
    <source>
        <strain evidence="6">CGMCC 1.5362</strain>
    </source>
</reference>
<protein>
    <recommendedName>
        <fullName evidence="4">HTH marR-type domain-containing protein</fullName>
    </recommendedName>
</protein>
<proteinExistence type="predicted"/>
<accession>A0ABQ2F8H1</accession>
<comment type="caution">
    <text evidence="5">The sequence shown here is derived from an EMBL/GenBank/DDBJ whole genome shotgun (WGS) entry which is preliminary data.</text>
</comment>
<evidence type="ECO:0000259" key="4">
    <source>
        <dbReference type="PROSITE" id="PS50995"/>
    </source>
</evidence>
<keyword evidence="3" id="KW-0804">Transcription</keyword>
<dbReference type="EMBL" id="BMLB01000004">
    <property type="protein sequence ID" value="GGK72200.1"/>
    <property type="molecule type" value="Genomic_DNA"/>
</dbReference>
<gene>
    <name evidence="5" type="ORF">GCM10011509_20940</name>
</gene>